<dbReference type="Pfam" id="PF13510">
    <property type="entry name" value="Fer2_4"/>
    <property type="match status" value="1"/>
</dbReference>
<dbReference type="SUPFAM" id="SSF46548">
    <property type="entry name" value="alpha-helical ferredoxin"/>
    <property type="match status" value="1"/>
</dbReference>
<dbReference type="KEGG" id="mwo:MWSIV6_0187"/>
<organism evidence="10">
    <name type="scientific">Methanothermobacter wolfeii</name>
    <name type="common">Methanobacterium wolfei</name>
    <dbReference type="NCBI Taxonomy" id="145261"/>
    <lineage>
        <taxon>Archaea</taxon>
        <taxon>Methanobacteriati</taxon>
        <taxon>Methanobacteriota</taxon>
        <taxon>Methanomada group</taxon>
        <taxon>Methanobacteria</taxon>
        <taxon>Methanobacteriales</taxon>
        <taxon>Methanobacteriaceae</taxon>
        <taxon>Methanothermobacter</taxon>
    </lineage>
</organism>
<dbReference type="CDD" id="cd01335">
    <property type="entry name" value="Radical_SAM"/>
    <property type="match status" value="1"/>
</dbReference>
<proteinExistence type="predicted"/>
<dbReference type="Gene3D" id="3.20.20.70">
    <property type="entry name" value="Aldolase class I"/>
    <property type="match status" value="1"/>
</dbReference>
<evidence type="ECO:0000259" key="7">
    <source>
        <dbReference type="PROSITE" id="PS51379"/>
    </source>
</evidence>
<dbReference type="EMBL" id="JAXUHJ010000010">
    <property type="protein sequence ID" value="MEJ8543244.1"/>
    <property type="molecule type" value="Genomic_DNA"/>
</dbReference>
<dbReference type="InterPro" id="IPR013785">
    <property type="entry name" value="Aldolase_TIM"/>
</dbReference>
<dbReference type="PANTHER" id="PTHR30352">
    <property type="entry name" value="PYRUVATE FORMATE-LYASE-ACTIVATING ENZYME"/>
    <property type="match status" value="1"/>
</dbReference>
<dbReference type="EMBL" id="CP104550">
    <property type="protein sequence ID" value="UXH31913.1"/>
    <property type="molecule type" value="Genomic_DNA"/>
</dbReference>
<evidence type="ECO:0000313" key="10">
    <source>
        <dbReference type="EMBL" id="UXH31913.1"/>
    </source>
</evidence>
<dbReference type="PROSITE" id="PS51379">
    <property type="entry name" value="4FE4S_FER_2"/>
    <property type="match status" value="1"/>
</dbReference>
<dbReference type="GO" id="GO:0046872">
    <property type="term" value="F:metal ion binding"/>
    <property type="evidence" value="ECO:0007669"/>
    <property type="project" value="UniProtKB-KW"/>
</dbReference>
<dbReference type="GeneID" id="75105787"/>
<reference evidence="10" key="1">
    <citation type="submission" date="2022-09" db="EMBL/GenBank/DDBJ databases">
        <title>Characterization of three MwoI isoschizomers from sequenced genome and metagenomes.</title>
        <authorList>
            <person name="Fomenkov A."/>
            <person name="Xu S.Y."/>
            <person name="Roberts R.J."/>
        </authorList>
    </citation>
    <scope>NUCLEOTIDE SEQUENCE</scope>
    <source>
        <strain evidence="10">DSM 2970</strain>
    </source>
</reference>
<evidence type="ECO:0000256" key="2">
    <source>
        <dbReference type="ARBA" id="ARBA00022485"/>
    </source>
</evidence>
<dbReference type="SUPFAM" id="SSF54292">
    <property type="entry name" value="2Fe-2S ferredoxin-like"/>
    <property type="match status" value="1"/>
</dbReference>
<evidence type="ECO:0000259" key="8">
    <source>
        <dbReference type="PROSITE" id="PS51918"/>
    </source>
</evidence>
<dbReference type="InterPro" id="IPR034457">
    <property type="entry name" value="Organic_radical-activating"/>
</dbReference>
<keyword evidence="11" id="KW-1185">Reference proteome</keyword>
<protein>
    <submittedName>
        <fullName evidence="10">Radical SAM protein</fullName>
    </submittedName>
</protein>
<feature type="domain" description="4Fe-4S ferredoxin-type" evidence="7">
    <location>
        <begin position="14"/>
        <end position="44"/>
    </location>
</feature>
<keyword evidence="2" id="KW-0004">4Fe-4S</keyword>
<dbReference type="Proteomes" id="UP001065373">
    <property type="component" value="Chromosome"/>
</dbReference>
<evidence type="ECO:0000256" key="6">
    <source>
        <dbReference type="ARBA" id="ARBA00023014"/>
    </source>
</evidence>
<dbReference type="InterPro" id="IPR036010">
    <property type="entry name" value="2Fe-2S_ferredoxin-like_sf"/>
</dbReference>
<dbReference type="PANTHER" id="PTHR30352:SF13">
    <property type="entry name" value="GLYCYL-RADICAL ENZYME ACTIVATING ENZYME YJJW-RELATED"/>
    <property type="match status" value="1"/>
</dbReference>
<feature type="domain" description="Radical SAM core" evidence="8">
    <location>
        <begin position="147"/>
        <end position="385"/>
    </location>
</feature>
<evidence type="ECO:0000313" key="11">
    <source>
        <dbReference type="Proteomes" id="UP001369247"/>
    </source>
</evidence>
<dbReference type="SFLD" id="SFLDG01067">
    <property type="entry name" value="SPASM/twitch_domain_containing"/>
    <property type="match status" value="1"/>
</dbReference>
<dbReference type="Gene3D" id="3.10.20.740">
    <property type="match status" value="1"/>
</dbReference>
<keyword evidence="5" id="KW-0408">Iron</keyword>
<dbReference type="GeneID" id="58977847"/>
<keyword evidence="4" id="KW-0479">Metal-binding</keyword>
<gene>
    <name evidence="10" type="ORF">N5910_01005</name>
    <name evidence="9" type="ORF">U2150_07050</name>
</gene>
<dbReference type="PROSITE" id="PS00198">
    <property type="entry name" value="4FE4S_FER_1"/>
    <property type="match status" value="1"/>
</dbReference>
<dbReference type="GO" id="GO:0016491">
    <property type="term" value="F:oxidoreductase activity"/>
    <property type="evidence" value="ECO:0007669"/>
    <property type="project" value="UniProtKB-ARBA"/>
</dbReference>
<dbReference type="SFLD" id="SFLDS00029">
    <property type="entry name" value="Radical_SAM"/>
    <property type="match status" value="1"/>
</dbReference>
<dbReference type="GO" id="GO:0051539">
    <property type="term" value="F:4 iron, 4 sulfur cluster binding"/>
    <property type="evidence" value="ECO:0007669"/>
    <property type="project" value="UniProtKB-KW"/>
</dbReference>
<evidence type="ECO:0000256" key="5">
    <source>
        <dbReference type="ARBA" id="ARBA00023004"/>
    </source>
</evidence>
<evidence type="ECO:0000313" key="9">
    <source>
        <dbReference type="EMBL" id="MEJ8543244.1"/>
    </source>
</evidence>
<dbReference type="InterPro" id="IPR017896">
    <property type="entry name" value="4Fe4S_Fe-S-bd"/>
</dbReference>
<accession>A0A9E7UN20</accession>
<dbReference type="Pfam" id="PF04055">
    <property type="entry name" value="Radical_SAM"/>
    <property type="match status" value="1"/>
</dbReference>
<evidence type="ECO:0000256" key="4">
    <source>
        <dbReference type="ARBA" id="ARBA00022723"/>
    </source>
</evidence>
<dbReference type="AlphaFoldDB" id="A0A9E7UN20"/>
<evidence type="ECO:0000256" key="3">
    <source>
        <dbReference type="ARBA" id="ARBA00022691"/>
    </source>
</evidence>
<keyword evidence="3" id="KW-0949">S-adenosyl-L-methionine</keyword>
<dbReference type="RefSeq" id="WP_074358350.1">
    <property type="nucleotide sequence ID" value="NZ_CP104550.1"/>
</dbReference>
<name>A0A9E7UN20_METWO</name>
<dbReference type="Proteomes" id="UP001369247">
    <property type="component" value="Unassembled WGS sequence"/>
</dbReference>
<dbReference type="InterPro" id="IPR007197">
    <property type="entry name" value="rSAM"/>
</dbReference>
<dbReference type="PROSITE" id="PS51918">
    <property type="entry name" value="RADICAL_SAM"/>
    <property type="match status" value="1"/>
</dbReference>
<sequence>MFRIIPERCTGCGNCRTIQCSEPCSSCGTCQLACPSGALIPGEQDETLCTVTVNGVRVRARGTVKNALEAAGFRVSSLPDEGDLFAPCGSGGCWACSVSVNGRPAQACITPPQGGMVIETMDEPALRYVSRFGPHTAGGVGTPHHEKTGLAVEVVCFAHGCNLRCPQCQKSQAAFTGGLNLLDPEETANLLLGVESVYRTGTVTFSGGECTLNRAWLIKSIEEVRKRDGSLNIHVDTNGTILTRDYIDELVLAGMRRIGIDLKGLRPETFMRITGMEDRKTSEAYLENSWDAIRYIATGHREVFLGVGVPYNSKLISVDEIRGMAALIGSISRKIQVTVLDYRSEFRCMDIERPSVKEMLHVKGVMEDEGLEVVLAQTEHGFMGP</sequence>
<dbReference type="SUPFAM" id="SSF102114">
    <property type="entry name" value="Radical SAM enzymes"/>
    <property type="match status" value="1"/>
</dbReference>
<dbReference type="InterPro" id="IPR058240">
    <property type="entry name" value="rSAM_sf"/>
</dbReference>
<dbReference type="InterPro" id="IPR017900">
    <property type="entry name" value="4Fe4S_Fe_S_CS"/>
</dbReference>
<reference evidence="9 11" key="2">
    <citation type="submission" date="2023-12" db="EMBL/GenBank/DDBJ databases">
        <title>Phenotypic and Genomic Characterization of Methanothermobacter wolfeii Strain BSEL, a CO2-Capturing Archaeon with Minimal Nutrient Requirements.</title>
        <authorList>
            <person name="Ale Enriquez F."/>
            <person name="Ahring B.K."/>
        </authorList>
    </citation>
    <scope>NUCLEOTIDE SEQUENCE [LARGE SCALE GENOMIC DNA]</scope>
    <source>
        <strain evidence="9 11">BSEL-1</strain>
    </source>
</reference>
<comment type="cofactor">
    <cofactor evidence="1">
        <name>[4Fe-4S] cluster</name>
        <dbReference type="ChEBI" id="CHEBI:49883"/>
    </cofactor>
</comment>
<evidence type="ECO:0000256" key="1">
    <source>
        <dbReference type="ARBA" id="ARBA00001966"/>
    </source>
</evidence>
<keyword evidence="6" id="KW-0411">Iron-sulfur</keyword>